<comment type="subunit">
    <text evidence="2 16">Homodimer.</text>
</comment>
<evidence type="ECO:0000256" key="6">
    <source>
        <dbReference type="ARBA" id="ARBA00022723"/>
    </source>
</evidence>
<evidence type="ECO:0000256" key="5">
    <source>
        <dbReference type="ARBA" id="ARBA00022679"/>
    </source>
</evidence>
<feature type="binding site" evidence="13">
    <location>
        <begin position="121"/>
        <end position="123"/>
    </location>
    <ligand>
        <name>thiamine diphosphate</name>
        <dbReference type="ChEBI" id="CHEBI:58937"/>
    </ligand>
</feature>
<dbReference type="Proteomes" id="UP000226191">
    <property type="component" value="Unassembled WGS sequence"/>
</dbReference>
<dbReference type="AlphaFoldDB" id="A0AA44QJN6"/>
<keyword evidence="7 14" id="KW-0460">Magnesium</keyword>
<evidence type="ECO:0000313" key="19">
    <source>
        <dbReference type="Proteomes" id="UP000226191"/>
    </source>
</evidence>
<name>A0AA44QJN6_CUTAC</name>
<feature type="binding site" evidence="12">
    <location>
        <position position="369"/>
    </location>
    <ligand>
        <name>substrate</name>
    </ligand>
</feature>
<keyword evidence="5 16" id="KW-0808">Transferase</keyword>
<evidence type="ECO:0000256" key="11">
    <source>
        <dbReference type="PIRSR" id="PIRSR605478-1"/>
    </source>
</evidence>
<dbReference type="RefSeq" id="WP_002515762.1">
    <property type="nucleotide sequence ID" value="NZ_AP022844.1"/>
</dbReference>
<dbReference type="FunFam" id="3.40.50.970:FF:000004">
    <property type="entry name" value="Transketolase"/>
    <property type="match status" value="1"/>
</dbReference>
<evidence type="ECO:0000256" key="3">
    <source>
        <dbReference type="ARBA" id="ARBA00013152"/>
    </source>
</evidence>
<comment type="catalytic activity">
    <reaction evidence="9 16">
        <text>D-sedoheptulose 7-phosphate + D-glyceraldehyde 3-phosphate = aldehydo-D-ribose 5-phosphate + D-xylulose 5-phosphate</text>
        <dbReference type="Rhea" id="RHEA:10508"/>
        <dbReference type="ChEBI" id="CHEBI:57483"/>
        <dbReference type="ChEBI" id="CHEBI:57737"/>
        <dbReference type="ChEBI" id="CHEBI:58273"/>
        <dbReference type="ChEBI" id="CHEBI:59776"/>
        <dbReference type="EC" id="2.2.1.1"/>
    </reaction>
</comment>
<dbReference type="Pfam" id="PF02779">
    <property type="entry name" value="Transket_pyr"/>
    <property type="match status" value="1"/>
</dbReference>
<evidence type="ECO:0000256" key="14">
    <source>
        <dbReference type="PIRSR" id="PIRSR605478-4"/>
    </source>
</evidence>
<proteinExistence type="inferred from homology"/>
<feature type="binding site" evidence="12">
    <location>
        <position position="278"/>
    </location>
    <ligand>
        <name>substrate</name>
    </ligand>
</feature>
<dbReference type="InterPro" id="IPR029061">
    <property type="entry name" value="THDP-binding"/>
</dbReference>
<comment type="cofactor">
    <cofactor evidence="16">
        <name>Mg(2+)</name>
        <dbReference type="ChEBI" id="CHEBI:18420"/>
    </cofactor>
    <cofactor evidence="16">
        <name>Ca(2+)</name>
        <dbReference type="ChEBI" id="CHEBI:29108"/>
    </cofactor>
    <cofactor evidence="16">
        <name>Mn(2+)</name>
        <dbReference type="ChEBI" id="CHEBI:29035"/>
    </cofactor>
    <cofactor evidence="16">
        <name>Co(2+)</name>
        <dbReference type="ChEBI" id="CHEBI:48828"/>
    </cofactor>
    <text evidence="16">Binds 1 Mg(2+) ion per subunit. Can also utilize other divalent metal cations, such as Ca(2+), Mn(2+) and Co(2+).</text>
</comment>
<dbReference type="PROSITE" id="PS00802">
    <property type="entry name" value="TRANSKETOLASE_2"/>
    <property type="match status" value="1"/>
</dbReference>
<accession>A0AA44QJN6</accession>
<dbReference type="GO" id="GO:0000287">
    <property type="term" value="F:magnesium ion binding"/>
    <property type="evidence" value="ECO:0007669"/>
    <property type="project" value="UniProtKB-ARBA"/>
</dbReference>
<dbReference type="Pfam" id="PF22613">
    <property type="entry name" value="Transketolase_C_1"/>
    <property type="match status" value="1"/>
</dbReference>
<dbReference type="InterPro" id="IPR055152">
    <property type="entry name" value="Transketolase-like_C_2"/>
</dbReference>
<evidence type="ECO:0000256" key="7">
    <source>
        <dbReference type="ARBA" id="ARBA00022842"/>
    </source>
</evidence>
<feature type="binding site" evidence="14">
    <location>
        <position position="195"/>
    </location>
    <ligand>
        <name>Mg(2+)</name>
        <dbReference type="ChEBI" id="CHEBI:18420"/>
    </ligand>
</feature>
<dbReference type="PANTHER" id="PTHR43522">
    <property type="entry name" value="TRANSKETOLASE"/>
    <property type="match status" value="1"/>
</dbReference>
<dbReference type="EC" id="2.2.1.1" evidence="3 10"/>
<evidence type="ECO:0000256" key="2">
    <source>
        <dbReference type="ARBA" id="ARBA00011738"/>
    </source>
</evidence>
<dbReference type="InterPro" id="IPR005475">
    <property type="entry name" value="Transketolase-like_Pyr-bd"/>
</dbReference>
<keyword evidence="8 13" id="KW-0786">Thiamine pyrophosphate</keyword>
<feature type="domain" description="Transketolase-like pyrimidine-binding" evidence="17">
    <location>
        <begin position="366"/>
        <end position="546"/>
    </location>
</feature>
<comment type="function">
    <text evidence="16">Catalyzes the transfer of a two-carbon ketol group from a ketose donor to an aldose acceptor, via a covalent intermediate with the cofactor thiamine pyrophosphate.</text>
</comment>
<dbReference type="SMART" id="SM00861">
    <property type="entry name" value="Transket_pyr"/>
    <property type="match status" value="1"/>
</dbReference>
<sequence length="687" mass="73760">MATELTWTDTDRLAVDTARVLAADAVEKTGNGHPGTAISLAPLGYLLYHKVMSIDPSDPNWLGRDRFIMSAGHSSLTQYTQLYLAGLGLELSDLESLRTWGSLTPGHPEYGLTKFVETTTGPLGAGVANAVGMAMAARRERGLLDPDAAPGTSLFDHYIYAIAGDGCMQEGIASEASSLAGTQELGNLIMFYDDNRITIEGDTAIAFSENVEARYEAYGWHVQHVDFTNGGTTYEENVEALMEAIDNAKTVTDKPSFIRLTTVIGWPIPKLAGLAQVHGAKIGAEGVSALKEKLGFEDKPFAIDLEMVQQVRAAFAERGKGLREVWDEKFAAWHDANPDGAALLERMLAHKLPDDLDIPTFEPGKMSTRKASGAVLSALGPQLPELWGGSADLAGSNNTTMKGADSFLPEDRCSEKDPGGPYGRTIHFGVREHAMGGILNGITLAGLTRCYGGTFFVFSDYMRPSVRLAALMKIPSIFVWTHDSIGVGEDGPTHQPVEHLASYRAIPGLDIVRPADANETAVAWRTIVEHTDRPAGLVLSRQDLPTIDRSKYASAGGVARGAYVVCEASAEPKVILIGTGSELSVALEAREKLEADGIATRVVSMPCQEWFDEQDEEYRESVLPSSVTARVSVEAGIAMGWAKYVGCKGASVSLEHFGASASGALLFEKFGFTADHVAEVAHTVFME</sequence>
<dbReference type="SUPFAM" id="SSF52518">
    <property type="entry name" value="Thiamin diphosphate-binding fold (THDP-binding)"/>
    <property type="match status" value="2"/>
</dbReference>
<feature type="binding site" evidence="13">
    <location>
        <position position="166"/>
    </location>
    <ligand>
        <name>thiamine diphosphate</name>
        <dbReference type="ChEBI" id="CHEBI:58937"/>
    </ligand>
</feature>
<gene>
    <name evidence="18" type="ORF">B1B09_07130</name>
</gene>
<dbReference type="FunFam" id="3.40.50.970:FF:000003">
    <property type="entry name" value="Transketolase"/>
    <property type="match status" value="1"/>
</dbReference>
<dbReference type="Gene3D" id="3.40.50.970">
    <property type="match status" value="2"/>
</dbReference>
<feature type="binding site" evidence="12">
    <location>
        <position position="482"/>
    </location>
    <ligand>
        <name>substrate</name>
    </ligand>
</feature>
<evidence type="ECO:0000256" key="9">
    <source>
        <dbReference type="ARBA" id="ARBA00049473"/>
    </source>
</evidence>
<feature type="binding site" evidence="12">
    <location>
        <position position="494"/>
    </location>
    <ligand>
        <name>substrate</name>
    </ligand>
</feature>
<feature type="binding site" evidence="13">
    <location>
        <position position="458"/>
    </location>
    <ligand>
        <name>thiamine diphosphate</name>
        <dbReference type="ChEBI" id="CHEBI:58937"/>
    </ligand>
</feature>
<feature type="active site" description="Proton donor" evidence="11">
    <location>
        <position position="432"/>
    </location>
</feature>
<feature type="binding site" evidence="13">
    <location>
        <position position="195"/>
    </location>
    <ligand>
        <name>thiamine diphosphate</name>
        <dbReference type="ChEBI" id="CHEBI:58937"/>
    </ligand>
</feature>
<feature type="binding site" evidence="12">
    <location>
        <position position="541"/>
    </location>
    <ligand>
        <name>substrate</name>
    </ligand>
</feature>
<comment type="similarity">
    <text evidence="1 16">Belongs to the transketolase family.</text>
</comment>
<dbReference type="InterPro" id="IPR005478">
    <property type="entry name" value="Transketolase_bac-like"/>
</dbReference>
<feature type="binding site" evidence="13">
    <location>
        <position position="278"/>
    </location>
    <ligand>
        <name>thiamine diphosphate</name>
        <dbReference type="ChEBI" id="CHEBI:58937"/>
    </ligand>
</feature>
<dbReference type="EMBL" id="MVCE01000002">
    <property type="protein sequence ID" value="PGF35336.1"/>
    <property type="molecule type" value="Genomic_DNA"/>
</dbReference>
<evidence type="ECO:0000256" key="16">
    <source>
        <dbReference type="RuleBase" id="RU004996"/>
    </source>
</evidence>
<feature type="binding site" evidence="13">
    <location>
        <position position="73"/>
    </location>
    <ligand>
        <name>thiamine diphosphate</name>
        <dbReference type="ChEBI" id="CHEBI:58937"/>
    </ligand>
</feature>
<feature type="binding site" evidence="12">
    <location>
        <position position="33"/>
    </location>
    <ligand>
        <name>substrate</name>
    </ligand>
</feature>
<feature type="site" description="Important for catalytic activity" evidence="15">
    <location>
        <position position="278"/>
    </location>
</feature>
<keyword evidence="16" id="KW-0106">Calcium</keyword>
<dbReference type="GeneID" id="92858257"/>
<feature type="site" description="Important for catalytic activity" evidence="15">
    <location>
        <position position="33"/>
    </location>
</feature>
<reference evidence="18 19" key="1">
    <citation type="submission" date="2017-02" db="EMBL/GenBank/DDBJ databases">
        <title>Prevalence of linear plasmids in Cutibacterium acnes isolates obtained from cancerous prostatic tissue.</title>
        <authorList>
            <person name="Davidsson S."/>
            <person name="Bruggemann H."/>
        </authorList>
    </citation>
    <scope>NUCLEOTIDE SEQUENCE [LARGE SCALE GENOMIC DNA]</scope>
    <source>
        <strain evidence="18 19">11-78</strain>
    </source>
</reference>
<dbReference type="PANTHER" id="PTHR43522:SF2">
    <property type="entry name" value="TRANSKETOLASE 1-RELATED"/>
    <property type="match status" value="1"/>
</dbReference>
<evidence type="ECO:0000256" key="12">
    <source>
        <dbReference type="PIRSR" id="PIRSR605478-2"/>
    </source>
</evidence>
<evidence type="ECO:0000256" key="8">
    <source>
        <dbReference type="ARBA" id="ARBA00023052"/>
    </source>
</evidence>
<keyword evidence="6 14" id="KW-0479">Metal-binding</keyword>
<organism evidence="18 19">
    <name type="scientific">Cutibacterium acnes</name>
    <name type="common">Propionibacterium acnes</name>
    <dbReference type="NCBI Taxonomy" id="1747"/>
    <lineage>
        <taxon>Bacteria</taxon>
        <taxon>Bacillati</taxon>
        <taxon>Actinomycetota</taxon>
        <taxon>Actinomycetes</taxon>
        <taxon>Propionibacteriales</taxon>
        <taxon>Propionibacteriaceae</taxon>
        <taxon>Cutibacterium</taxon>
    </lineage>
</organism>
<evidence type="ECO:0000256" key="4">
    <source>
        <dbReference type="ARBA" id="ARBA00016662"/>
    </source>
</evidence>
<dbReference type="GO" id="GO:0004802">
    <property type="term" value="F:transketolase activity"/>
    <property type="evidence" value="ECO:0007669"/>
    <property type="project" value="UniProtKB-UniRule"/>
</dbReference>
<dbReference type="GO" id="GO:0006098">
    <property type="term" value="P:pentose-phosphate shunt"/>
    <property type="evidence" value="ECO:0007669"/>
    <property type="project" value="TreeGrafter"/>
</dbReference>
<dbReference type="InterPro" id="IPR009014">
    <property type="entry name" value="Transketo_C/PFOR_II"/>
</dbReference>
<comment type="cofactor">
    <cofactor evidence="13">
        <name>thiamine diphosphate</name>
        <dbReference type="ChEBI" id="CHEBI:58937"/>
    </cofactor>
    <text evidence="13">Binds 1 thiamine pyrophosphate per subunit. During the reaction, the substrate forms a covalent intermediate with the cofactor.</text>
</comment>
<feature type="binding site" evidence="14">
    <location>
        <position position="165"/>
    </location>
    <ligand>
        <name>Mg(2+)</name>
        <dbReference type="ChEBI" id="CHEBI:18420"/>
    </ligand>
</feature>
<feature type="binding site" evidence="12">
    <location>
        <position position="490"/>
    </location>
    <ligand>
        <name>substrate</name>
    </ligand>
</feature>
<dbReference type="SUPFAM" id="SSF52922">
    <property type="entry name" value="TK C-terminal domain-like"/>
    <property type="match status" value="1"/>
</dbReference>
<dbReference type="CDD" id="cd02012">
    <property type="entry name" value="TPP_TK"/>
    <property type="match status" value="1"/>
</dbReference>
<dbReference type="PROSITE" id="PS00801">
    <property type="entry name" value="TRANSKETOLASE_1"/>
    <property type="match status" value="1"/>
</dbReference>
<dbReference type="GO" id="GO:0005829">
    <property type="term" value="C:cytosol"/>
    <property type="evidence" value="ECO:0007669"/>
    <property type="project" value="TreeGrafter"/>
</dbReference>
<comment type="cofactor">
    <cofactor evidence="14">
        <name>Mg(2+)</name>
        <dbReference type="ChEBI" id="CHEBI:18420"/>
    </cofactor>
    <text evidence="14">Binds 1 Mg(2+) ion per subunit. Can also utilize other divalent metal cations, such as Ca(2+), Mn(2+) and Co(2+).</text>
</comment>
<feature type="binding site" evidence="14">
    <location>
        <position position="197"/>
    </location>
    <ligand>
        <name>Mg(2+)</name>
        <dbReference type="ChEBI" id="CHEBI:18420"/>
    </ligand>
</feature>
<feature type="binding site" evidence="12">
    <location>
        <position position="396"/>
    </location>
    <ligand>
        <name>substrate</name>
    </ligand>
</feature>
<protein>
    <recommendedName>
        <fullName evidence="4 10">Transketolase</fullName>
        <ecNumber evidence="3 10">2.2.1.1</ecNumber>
    </recommendedName>
</protein>
<dbReference type="NCBIfam" id="TIGR00232">
    <property type="entry name" value="tktlase_bact"/>
    <property type="match status" value="1"/>
</dbReference>
<dbReference type="Pfam" id="PF00456">
    <property type="entry name" value="Transketolase_N"/>
    <property type="match status" value="1"/>
</dbReference>
<dbReference type="InterPro" id="IPR020826">
    <property type="entry name" value="Transketolase_BS"/>
</dbReference>
<dbReference type="FunFam" id="3.40.50.920:FF:000003">
    <property type="entry name" value="Transketolase"/>
    <property type="match status" value="1"/>
</dbReference>
<dbReference type="CDD" id="cd07033">
    <property type="entry name" value="TPP_PYR_DXS_TK_like"/>
    <property type="match status" value="1"/>
</dbReference>
<evidence type="ECO:0000313" key="18">
    <source>
        <dbReference type="EMBL" id="PGF35336.1"/>
    </source>
</evidence>
<comment type="caution">
    <text evidence="18">The sequence shown here is derived from an EMBL/GenBank/DDBJ whole genome shotgun (WGS) entry which is preliminary data.</text>
</comment>
<evidence type="ECO:0000256" key="10">
    <source>
        <dbReference type="NCBIfam" id="TIGR00232"/>
    </source>
</evidence>
<dbReference type="InterPro" id="IPR033247">
    <property type="entry name" value="Transketolase_fam"/>
</dbReference>
<dbReference type="Gene3D" id="3.40.50.920">
    <property type="match status" value="1"/>
</dbReference>
<evidence type="ECO:0000256" key="1">
    <source>
        <dbReference type="ARBA" id="ARBA00007131"/>
    </source>
</evidence>
<evidence type="ECO:0000259" key="17">
    <source>
        <dbReference type="SMART" id="SM00861"/>
    </source>
</evidence>
<dbReference type="InterPro" id="IPR049557">
    <property type="entry name" value="Transketolase_CS"/>
</dbReference>
<evidence type="ECO:0000256" key="13">
    <source>
        <dbReference type="PIRSR" id="PIRSR605478-3"/>
    </source>
</evidence>
<dbReference type="InterPro" id="IPR005474">
    <property type="entry name" value="Transketolase_N"/>
</dbReference>
<evidence type="ECO:0000256" key="15">
    <source>
        <dbReference type="PIRSR" id="PIRSR605478-5"/>
    </source>
</evidence>